<evidence type="ECO:0000256" key="1">
    <source>
        <dbReference type="SAM" id="MobiDB-lite"/>
    </source>
</evidence>
<dbReference type="EMBL" id="CP000480">
    <property type="protein sequence ID" value="ABK72787.1"/>
    <property type="molecule type" value="Genomic_DNA"/>
</dbReference>
<feature type="region of interest" description="Disordered" evidence="1">
    <location>
        <begin position="1"/>
        <end position="32"/>
    </location>
</feature>
<feature type="region of interest" description="Disordered" evidence="1">
    <location>
        <begin position="62"/>
        <end position="91"/>
    </location>
</feature>
<name>A0QZ02_MYCS2</name>
<accession>A0QZ02</accession>
<organism evidence="2 3">
    <name type="scientific">Mycolicibacterium smegmatis (strain ATCC 700084 / mc(2)155)</name>
    <name type="common">Mycobacterium smegmatis</name>
    <dbReference type="NCBI Taxonomy" id="246196"/>
    <lineage>
        <taxon>Bacteria</taxon>
        <taxon>Bacillati</taxon>
        <taxon>Actinomycetota</taxon>
        <taxon>Actinomycetes</taxon>
        <taxon>Mycobacteriales</taxon>
        <taxon>Mycobacteriaceae</taxon>
        <taxon>Mycolicibacterium</taxon>
    </lineage>
</organism>
<dbReference type="Proteomes" id="UP000000757">
    <property type="component" value="Chromosome"/>
</dbReference>
<dbReference type="KEGG" id="msm:MSMEG_3849"/>
<reference evidence="2 3" key="1">
    <citation type="submission" date="2006-10" db="EMBL/GenBank/DDBJ databases">
        <authorList>
            <person name="Fleischmann R.D."/>
            <person name="Dodson R.J."/>
            <person name="Haft D.H."/>
            <person name="Merkel J.S."/>
            <person name="Nelson W.C."/>
            <person name="Fraser C.M."/>
        </authorList>
    </citation>
    <scope>NUCLEOTIDE SEQUENCE [LARGE SCALE GENOMIC DNA]</scope>
    <source>
        <strain evidence="3">ATCC 700084 / mc(2)155</strain>
    </source>
</reference>
<evidence type="ECO:0000313" key="3">
    <source>
        <dbReference type="Proteomes" id="UP000000757"/>
    </source>
</evidence>
<evidence type="ECO:0000313" key="2">
    <source>
        <dbReference type="EMBL" id="ABK72787.1"/>
    </source>
</evidence>
<gene>
    <name evidence="2" type="ordered locus">MSMEG_3849</name>
</gene>
<protein>
    <submittedName>
        <fullName evidence="2">Uncharacterized protein</fullName>
    </submittedName>
</protein>
<proteinExistence type="predicted"/>
<sequence length="91" mass="9495">MAVAHAGPRLGGLRCPQAQRADGRPGVRDGTPAMYAVSREPLDDPGADLCADGAFVHEATVAESGGRMPDRAPRRRARVRSTASLAECGLL</sequence>
<keyword evidence="3" id="KW-1185">Reference proteome</keyword>
<dbReference type="PATRIC" id="fig|246196.19.peg.3787"/>
<dbReference type="AlphaFoldDB" id="A0QZ02"/>